<gene>
    <name evidence="2" type="primary">ycf47</name>
</gene>
<keyword evidence="1" id="KW-0732">Signal</keyword>
<dbReference type="EMBL" id="MH591112">
    <property type="protein sequence ID" value="AYC65699.1"/>
    <property type="molecule type" value="Genomic_DNA"/>
</dbReference>
<reference evidence="2" key="2">
    <citation type="journal article" date="2019" name="Mol. Phylogenet. Evol.">
        <title>Reassessment of the classification of bryopsidales (chlorophyta) based on chloroplast phylogenomic analyses.</title>
        <authorList>
            <person name="Cremen M.C."/>
            <person name="Leliaert F."/>
            <person name="West J."/>
            <person name="Lam D.W."/>
            <person name="Shimada S."/>
            <person name="Lopez-Bautista J.M."/>
            <person name="Verbruggen H."/>
        </authorList>
    </citation>
    <scope>NUCLEOTIDE SEQUENCE</scope>
</reference>
<protein>
    <submittedName>
        <fullName evidence="2">Uncharacterized protein</fullName>
    </submittedName>
</protein>
<reference evidence="2" key="1">
    <citation type="submission" date="2018-07" db="EMBL/GenBank/DDBJ databases">
        <authorList>
            <person name="Quirk P.G."/>
            <person name="Krulwich T.A."/>
        </authorList>
    </citation>
    <scope>NUCLEOTIDE SEQUENCE</scope>
</reference>
<feature type="chain" id="PRO_5017391763" evidence="1">
    <location>
        <begin position="22"/>
        <end position="72"/>
    </location>
</feature>
<feature type="signal peptide" evidence="1">
    <location>
        <begin position="1"/>
        <end position="21"/>
    </location>
</feature>
<geneLocation type="chloroplast" evidence="2"/>
<dbReference type="AlphaFoldDB" id="A0A386B1W5"/>
<dbReference type="GeneID" id="38279602"/>
<dbReference type="RefSeq" id="YP_009519648.1">
    <property type="nucleotide sequence ID" value="NC_039528.1"/>
</dbReference>
<organism evidence="2">
    <name type="scientific">Udotea flabellum</name>
    <dbReference type="NCBI Taxonomy" id="170437"/>
    <lineage>
        <taxon>Eukaryota</taxon>
        <taxon>Viridiplantae</taxon>
        <taxon>Chlorophyta</taxon>
        <taxon>core chlorophytes</taxon>
        <taxon>Ulvophyceae</taxon>
        <taxon>TCBD clade</taxon>
        <taxon>Bryopsidales</taxon>
        <taxon>Halimedineae</taxon>
        <taxon>Halimedaceae</taxon>
        <taxon>Udoteae</taxon>
        <taxon>Udotea</taxon>
    </lineage>
</organism>
<evidence type="ECO:0000256" key="1">
    <source>
        <dbReference type="SAM" id="SignalP"/>
    </source>
</evidence>
<sequence>MNFFTFFRLFFLILIISILEPQTPEWNPLIIQLRAKGSIYIPYLFSTYELAKKNLSRITWSTIFFFYFIHYC</sequence>
<accession>A0A386B1W5</accession>
<keyword evidence="2" id="KW-0150">Chloroplast</keyword>
<evidence type="ECO:0000313" key="2">
    <source>
        <dbReference type="EMBL" id="AYC65699.1"/>
    </source>
</evidence>
<name>A0A386B1W5_9CHLO</name>
<keyword evidence="2" id="KW-0934">Plastid</keyword>
<proteinExistence type="predicted"/>